<dbReference type="EMBL" id="BQNB010016991">
    <property type="protein sequence ID" value="GJT58147.1"/>
    <property type="molecule type" value="Genomic_DNA"/>
</dbReference>
<evidence type="ECO:0000256" key="1">
    <source>
        <dbReference type="SAM" id="MobiDB-lite"/>
    </source>
</evidence>
<evidence type="ECO:0000313" key="2">
    <source>
        <dbReference type="EMBL" id="GJT58147.1"/>
    </source>
</evidence>
<protein>
    <submittedName>
        <fullName evidence="2">Uncharacterized protein</fullName>
    </submittedName>
</protein>
<reference evidence="2" key="1">
    <citation type="journal article" date="2022" name="Int. J. Mol. Sci.">
        <title>Draft Genome of Tanacetum Coccineum: Genomic Comparison of Closely Related Tanacetum-Family Plants.</title>
        <authorList>
            <person name="Yamashiro T."/>
            <person name="Shiraishi A."/>
            <person name="Nakayama K."/>
            <person name="Satake H."/>
        </authorList>
    </citation>
    <scope>NUCLEOTIDE SEQUENCE</scope>
</reference>
<keyword evidence="3" id="KW-1185">Reference proteome</keyword>
<feature type="compositionally biased region" description="Basic and acidic residues" evidence="1">
    <location>
        <begin position="18"/>
        <end position="33"/>
    </location>
</feature>
<comment type="caution">
    <text evidence="2">The sequence shown here is derived from an EMBL/GenBank/DDBJ whole genome shotgun (WGS) entry which is preliminary data.</text>
</comment>
<gene>
    <name evidence="2" type="ORF">Tco_0993201</name>
</gene>
<proteinExistence type="predicted"/>
<reference evidence="2" key="2">
    <citation type="submission" date="2022-01" db="EMBL/GenBank/DDBJ databases">
        <authorList>
            <person name="Yamashiro T."/>
            <person name="Shiraishi A."/>
            <person name="Satake H."/>
            <person name="Nakayama K."/>
        </authorList>
    </citation>
    <scope>NUCLEOTIDE SEQUENCE</scope>
</reference>
<sequence>MTLSDDPEMDSVPRYKTYHAESDQKDKMRHAMDDNGIPSKEIHERHRERADLLGEHQDDTKPLHTFQNLKRTHDRGPEPALITKMLTPPEWRNLQNTTIFNLKPRSPPPRSIALISINSFCRDLASFNFYSSLATAIFSLVISLSSDLINTFTLLQS</sequence>
<feature type="region of interest" description="Disordered" evidence="1">
    <location>
        <begin position="1"/>
        <end position="42"/>
    </location>
</feature>
<organism evidence="2 3">
    <name type="scientific">Tanacetum coccineum</name>
    <dbReference type="NCBI Taxonomy" id="301880"/>
    <lineage>
        <taxon>Eukaryota</taxon>
        <taxon>Viridiplantae</taxon>
        <taxon>Streptophyta</taxon>
        <taxon>Embryophyta</taxon>
        <taxon>Tracheophyta</taxon>
        <taxon>Spermatophyta</taxon>
        <taxon>Magnoliopsida</taxon>
        <taxon>eudicotyledons</taxon>
        <taxon>Gunneridae</taxon>
        <taxon>Pentapetalae</taxon>
        <taxon>asterids</taxon>
        <taxon>campanulids</taxon>
        <taxon>Asterales</taxon>
        <taxon>Asteraceae</taxon>
        <taxon>Asteroideae</taxon>
        <taxon>Anthemideae</taxon>
        <taxon>Anthemidinae</taxon>
        <taxon>Tanacetum</taxon>
    </lineage>
</organism>
<evidence type="ECO:0000313" key="3">
    <source>
        <dbReference type="Proteomes" id="UP001151760"/>
    </source>
</evidence>
<dbReference type="Proteomes" id="UP001151760">
    <property type="component" value="Unassembled WGS sequence"/>
</dbReference>
<name>A0ABQ5F6F5_9ASTR</name>
<accession>A0ABQ5F6F5</accession>